<proteinExistence type="predicted"/>
<evidence type="ECO:0000313" key="1">
    <source>
        <dbReference type="EMBL" id="EYD76882.1"/>
    </source>
</evidence>
<accession>A0A017HQV2</accession>
<comment type="caution">
    <text evidence="1">The sequence shown here is derived from an EMBL/GenBank/DDBJ whole genome shotgun (WGS) entry which is preliminary data.</text>
</comment>
<keyword evidence="2" id="KW-1185">Reference proteome</keyword>
<sequence length="226" mass="25479">MTEAELEEFLTDHPVLYHMAEAGSWPSIRESGLLSTSALLDLYGVEGAAREAIEAERRPGSVVLESPGLGRAVIRDNRPLNAKRLARALPPDLPVAEWLRLLNGRVFFWLTEERLGRLLGAKLYRDEAHDVLEVEAAALVAAHRKRIELSPINSGVTDPFPAPRGRDTFRPIADYPYAEWRRKRGRRGEPVVELAVLGGVPDVARVVRRVRRMRGDRVERVLWERG</sequence>
<dbReference type="Pfam" id="PF22531">
    <property type="entry name" value="DUF7002"/>
    <property type="match status" value="1"/>
</dbReference>
<dbReference type="Proteomes" id="UP000019666">
    <property type="component" value="Unassembled WGS sequence"/>
</dbReference>
<dbReference type="AlphaFoldDB" id="A0A017HQV2"/>
<dbReference type="RefSeq" id="WP_037282852.1">
    <property type="nucleotide sequence ID" value="NZ_KK088611.1"/>
</dbReference>
<dbReference type="STRING" id="442562.Rumeso_01532"/>
<protein>
    <submittedName>
        <fullName evidence="1">Uncharacterized protein</fullName>
    </submittedName>
</protein>
<name>A0A017HQV2_9RHOB</name>
<dbReference type="InterPro" id="IPR054271">
    <property type="entry name" value="DUF7002"/>
</dbReference>
<organism evidence="1 2">
    <name type="scientific">Rubellimicrobium mesophilum DSM 19309</name>
    <dbReference type="NCBI Taxonomy" id="442562"/>
    <lineage>
        <taxon>Bacteria</taxon>
        <taxon>Pseudomonadati</taxon>
        <taxon>Pseudomonadota</taxon>
        <taxon>Alphaproteobacteria</taxon>
        <taxon>Rhodobacterales</taxon>
        <taxon>Roseobacteraceae</taxon>
        <taxon>Rubellimicrobium</taxon>
    </lineage>
</organism>
<dbReference type="OrthoDB" id="154268at2"/>
<reference evidence="1 2" key="1">
    <citation type="submission" date="2013-02" db="EMBL/GenBank/DDBJ databases">
        <authorList>
            <person name="Fiebig A."/>
            <person name="Goeker M."/>
            <person name="Klenk H.-P.P."/>
        </authorList>
    </citation>
    <scope>NUCLEOTIDE SEQUENCE [LARGE SCALE GENOMIC DNA]</scope>
    <source>
        <strain evidence="1 2">DSM 19309</strain>
    </source>
</reference>
<gene>
    <name evidence="1" type="ORF">Rumeso_01532</name>
</gene>
<dbReference type="HOGENOM" id="CLU_1208666_0_0_5"/>
<dbReference type="EMBL" id="AOSK01000040">
    <property type="protein sequence ID" value="EYD76882.1"/>
    <property type="molecule type" value="Genomic_DNA"/>
</dbReference>
<evidence type="ECO:0000313" key="2">
    <source>
        <dbReference type="Proteomes" id="UP000019666"/>
    </source>
</evidence>